<proteinExistence type="predicted"/>
<sequence>MTCFLSVVLSLTHLQAQTLGFILVNAFLPVSHLPSDTSVVCIKRFDGCLVHVMI</sequence>
<feature type="signal peptide" evidence="1">
    <location>
        <begin position="1"/>
        <end position="20"/>
    </location>
</feature>
<name>A0A0E9Q2I5_ANGAN</name>
<reference evidence="2" key="2">
    <citation type="journal article" date="2015" name="Fish Shellfish Immunol.">
        <title>Early steps in the European eel (Anguilla anguilla)-Vibrio vulnificus interaction in the gills: Role of the RtxA13 toxin.</title>
        <authorList>
            <person name="Callol A."/>
            <person name="Pajuelo D."/>
            <person name="Ebbesson L."/>
            <person name="Teles M."/>
            <person name="MacKenzie S."/>
            <person name="Amaro C."/>
        </authorList>
    </citation>
    <scope>NUCLEOTIDE SEQUENCE</scope>
</reference>
<feature type="chain" id="PRO_5002431228" evidence="1">
    <location>
        <begin position="21"/>
        <end position="54"/>
    </location>
</feature>
<keyword evidence="1" id="KW-0732">Signal</keyword>
<evidence type="ECO:0000313" key="2">
    <source>
        <dbReference type="EMBL" id="JAH10555.1"/>
    </source>
</evidence>
<accession>A0A0E9Q2I5</accession>
<reference evidence="2" key="1">
    <citation type="submission" date="2014-11" db="EMBL/GenBank/DDBJ databases">
        <authorList>
            <person name="Amaro Gonzalez C."/>
        </authorList>
    </citation>
    <scope>NUCLEOTIDE SEQUENCE</scope>
</reference>
<dbReference type="AlphaFoldDB" id="A0A0E9Q2I5"/>
<organism evidence="2">
    <name type="scientific">Anguilla anguilla</name>
    <name type="common">European freshwater eel</name>
    <name type="synonym">Muraena anguilla</name>
    <dbReference type="NCBI Taxonomy" id="7936"/>
    <lineage>
        <taxon>Eukaryota</taxon>
        <taxon>Metazoa</taxon>
        <taxon>Chordata</taxon>
        <taxon>Craniata</taxon>
        <taxon>Vertebrata</taxon>
        <taxon>Euteleostomi</taxon>
        <taxon>Actinopterygii</taxon>
        <taxon>Neopterygii</taxon>
        <taxon>Teleostei</taxon>
        <taxon>Anguilliformes</taxon>
        <taxon>Anguillidae</taxon>
        <taxon>Anguilla</taxon>
    </lineage>
</organism>
<evidence type="ECO:0000256" key="1">
    <source>
        <dbReference type="SAM" id="SignalP"/>
    </source>
</evidence>
<dbReference type="EMBL" id="GBXM01098022">
    <property type="protein sequence ID" value="JAH10555.1"/>
    <property type="molecule type" value="Transcribed_RNA"/>
</dbReference>
<protein>
    <submittedName>
        <fullName evidence="2">Uncharacterized protein</fullName>
    </submittedName>
</protein>